<dbReference type="SUPFAM" id="SSF51445">
    <property type="entry name" value="(Trans)glycosidases"/>
    <property type="match status" value="1"/>
</dbReference>
<dbReference type="EMBL" id="SNRY01000049">
    <property type="protein sequence ID" value="KAA6349322.1"/>
    <property type="molecule type" value="Genomic_DNA"/>
</dbReference>
<dbReference type="PROSITE" id="PS01095">
    <property type="entry name" value="GH18_1"/>
    <property type="match status" value="1"/>
</dbReference>
<accession>A0A5J4SU49</accession>
<dbReference type="InterPro" id="IPR013728">
    <property type="entry name" value="BT_3987-like_N"/>
</dbReference>
<dbReference type="Gene3D" id="2.60.40.1740">
    <property type="entry name" value="hypothetical protein (bacova_03559)"/>
    <property type="match status" value="1"/>
</dbReference>
<feature type="domain" description="GH18" evidence="3">
    <location>
        <begin position="188"/>
        <end position="470"/>
    </location>
</feature>
<keyword evidence="2 4" id="KW-0326">Glycosidase</keyword>
<dbReference type="PROSITE" id="PS51910">
    <property type="entry name" value="GH18_2"/>
    <property type="match status" value="1"/>
</dbReference>
<name>A0A5J4SU49_9ZZZZ</name>
<protein>
    <submittedName>
        <fullName evidence="4">Endo-beta-N-acetylglucosaminidase F1</fullName>
        <ecNumber evidence="4">3.2.1.96</ecNumber>
    </submittedName>
</protein>
<dbReference type="Gene3D" id="3.20.20.80">
    <property type="entry name" value="Glycosidases"/>
    <property type="match status" value="1"/>
</dbReference>
<dbReference type="EC" id="3.2.1.96" evidence="4"/>
<proteinExistence type="predicted"/>
<evidence type="ECO:0000313" key="4">
    <source>
        <dbReference type="EMBL" id="KAA6349322.1"/>
    </source>
</evidence>
<dbReference type="InterPro" id="IPR017853">
    <property type="entry name" value="GH"/>
</dbReference>
<dbReference type="InterPro" id="IPR001579">
    <property type="entry name" value="Glyco_hydro_18_chit_AS"/>
</dbReference>
<sequence length="470" mass="52221">MQNYIKRERFGIFIPFLTIFGMLFTACDDKITIGEIDETPYQLANETYGYLRSSNTSRNTISVEIRDNTDEKVYFGLTKVVDAPVSAQIGIDESLVEAYNKANLTSYEVFPASQVTFENGGKFSVAKWRTASEPLTISLSKGNLEEKTYLLPITVKEGTNVKVLSDTQLLYYLVKVSGTIPDATKGSVKTLVYIEVNNTNPLNAGNYLLENSRKPFFDMVVIFAANVQYSSEKGVYLKYNENVEHLLKNRDKYIKPLQDKGIKVILGLLNDHAGMGIANLKGEVLESFAAQCKVAVDAYGLDGVDLDDEWADYPTASRFPQWYPEWTSSGTKMARFTIELRRLMPDKIITVFEYGMGSSIPRTVDDITMVDIIDYSMYAMYSTSTGLSSTAIGMPKEKFSPKAINLGGSSSVMSSTNLRTVATNVKNGGYGFIFFYDLGASDMTALLSNASSSLYEESLVLEGPTYAKDW</sequence>
<evidence type="ECO:0000256" key="2">
    <source>
        <dbReference type="ARBA" id="ARBA00023295"/>
    </source>
</evidence>
<evidence type="ECO:0000256" key="1">
    <source>
        <dbReference type="ARBA" id="ARBA00022801"/>
    </source>
</evidence>
<dbReference type="InterPro" id="IPR001223">
    <property type="entry name" value="Glyco_hydro18_cat"/>
</dbReference>
<dbReference type="GO" id="GO:0005975">
    <property type="term" value="P:carbohydrate metabolic process"/>
    <property type="evidence" value="ECO:0007669"/>
    <property type="project" value="InterPro"/>
</dbReference>
<evidence type="ECO:0000259" key="3">
    <source>
        <dbReference type="PROSITE" id="PS51910"/>
    </source>
</evidence>
<dbReference type="AlphaFoldDB" id="A0A5J4SU49"/>
<gene>
    <name evidence="4" type="ORF">EZS27_003233</name>
</gene>
<reference evidence="4" key="1">
    <citation type="submission" date="2019-03" db="EMBL/GenBank/DDBJ databases">
        <title>Single cell metagenomics reveals metabolic interactions within the superorganism composed of flagellate Streblomastix strix and complex community of Bacteroidetes bacteria on its surface.</title>
        <authorList>
            <person name="Treitli S.C."/>
            <person name="Kolisko M."/>
            <person name="Husnik F."/>
            <person name="Keeling P."/>
            <person name="Hampl V."/>
        </authorList>
    </citation>
    <scope>NUCLEOTIDE SEQUENCE</scope>
    <source>
        <strain evidence="4">STM</strain>
    </source>
</reference>
<dbReference type="GO" id="GO:0033925">
    <property type="term" value="F:mannosyl-glycoprotein endo-beta-N-acetylglucosaminidase activity"/>
    <property type="evidence" value="ECO:0007669"/>
    <property type="project" value="UniProtKB-EC"/>
</dbReference>
<keyword evidence="1 4" id="KW-0378">Hydrolase</keyword>
<dbReference type="PROSITE" id="PS51257">
    <property type="entry name" value="PROKAR_LIPOPROTEIN"/>
    <property type="match status" value="1"/>
</dbReference>
<organism evidence="4">
    <name type="scientific">termite gut metagenome</name>
    <dbReference type="NCBI Taxonomy" id="433724"/>
    <lineage>
        <taxon>unclassified sequences</taxon>
        <taxon>metagenomes</taxon>
        <taxon>organismal metagenomes</taxon>
    </lineage>
</organism>
<comment type="caution">
    <text evidence="4">The sequence shown here is derived from an EMBL/GenBank/DDBJ whole genome shotgun (WGS) entry which is preliminary data.</text>
</comment>
<dbReference type="Pfam" id="PF08522">
    <property type="entry name" value="BT_3987-like_N"/>
    <property type="match status" value="1"/>
</dbReference>